<dbReference type="InterPro" id="IPR002104">
    <property type="entry name" value="Integrase_catalytic"/>
</dbReference>
<evidence type="ECO:0000259" key="8">
    <source>
        <dbReference type="PROSITE" id="PS51900"/>
    </source>
</evidence>
<protein>
    <submittedName>
        <fullName evidence="9">Phage integrase, N-terminal SAM-like domain</fullName>
    </submittedName>
</protein>
<dbReference type="GO" id="GO:0006310">
    <property type="term" value="P:DNA recombination"/>
    <property type="evidence" value="ECO:0007669"/>
    <property type="project" value="UniProtKB-KW"/>
</dbReference>
<evidence type="ECO:0000259" key="7">
    <source>
        <dbReference type="PROSITE" id="PS51898"/>
    </source>
</evidence>
<proteinExistence type="inferred from homology"/>
<keyword evidence="4" id="KW-0233">DNA recombination</keyword>
<dbReference type="Pfam" id="PF14659">
    <property type="entry name" value="Phage_int_SAM_3"/>
    <property type="match status" value="1"/>
</dbReference>
<dbReference type="GO" id="GO:0003677">
    <property type="term" value="F:DNA binding"/>
    <property type="evidence" value="ECO:0007669"/>
    <property type="project" value="UniProtKB-UniRule"/>
</dbReference>
<dbReference type="STRING" id="561176.SAMN04488561_3300"/>
<dbReference type="SUPFAM" id="SSF56349">
    <property type="entry name" value="DNA breaking-rejoining enzymes"/>
    <property type="match status" value="1"/>
</dbReference>
<evidence type="ECO:0000256" key="4">
    <source>
        <dbReference type="ARBA" id="ARBA00023172"/>
    </source>
</evidence>
<dbReference type="Gene3D" id="1.10.150.130">
    <property type="match status" value="1"/>
</dbReference>
<feature type="compositionally biased region" description="Basic and acidic residues" evidence="6">
    <location>
        <begin position="26"/>
        <end position="36"/>
    </location>
</feature>
<name>A0A1H5MNI5_9ACTN</name>
<feature type="region of interest" description="Disordered" evidence="6">
    <location>
        <begin position="15"/>
        <end position="36"/>
    </location>
</feature>
<dbReference type="InterPro" id="IPR044068">
    <property type="entry name" value="CB"/>
</dbReference>
<feature type="domain" description="Core-binding (CB)" evidence="8">
    <location>
        <begin position="73"/>
        <end position="160"/>
    </location>
</feature>
<evidence type="ECO:0000256" key="5">
    <source>
        <dbReference type="PROSITE-ProRule" id="PRU01248"/>
    </source>
</evidence>
<dbReference type="InterPro" id="IPR050808">
    <property type="entry name" value="Phage_Integrase"/>
</dbReference>
<evidence type="ECO:0000313" key="10">
    <source>
        <dbReference type="Proteomes" id="UP000181980"/>
    </source>
</evidence>
<dbReference type="EMBL" id="FNUC01000003">
    <property type="protein sequence ID" value="SEE90874.1"/>
    <property type="molecule type" value="Genomic_DNA"/>
</dbReference>
<dbReference type="PANTHER" id="PTHR30629:SF2">
    <property type="entry name" value="PROPHAGE INTEGRASE INTS-RELATED"/>
    <property type="match status" value="1"/>
</dbReference>
<organism evidence="9 10">
    <name type="scientific">Jiangella alba</name>
    <dbReference type="NCBI Taxonomy" id="561176"/>
    <lineage>
        <taxon>Bacteria</taxon>
        <taxon>Bacillati</taxon>
        <taxon>Actinomycetota</taxon>
        <taxon>Actinomycetes</taxon>
        <taxon>Jiangellales</taxon>
        <taxon>Jiangellaceae</taxon>
        <taxon>Jiangella</taxon>
    </lineage>
</organism>
<gene>
    <name evidence="9" type="ORF">SAMN04488561_3300</name>
</gene>
<comment type="similarity">
    <text evidence="1">Belongs to the 'phage' integrase family.</text>
</comment>
<evidence type="ECO:0000256" key="1">
    <source>
        <dbReference type="ARBA" id="ARBA00008857"/>
    </source>
</evidence>
<dbReference type="PROSITE" id="PS51900">
    <property type="entry name" value="CB"/>
    <property type="match status" value="1"/>
</dbReference>
<accession>A0A1H5MNI5</accession>
<dbReference type="PROSITE" id="PS51898">
    <property type="entry name" value="TYR_RECOMBINASE"/>
    <property type="match status" value="1"/>
</dbReference>
<dbReference type="Gene3D" id="1.10.443.10">
    <property type="entry name" value="Intergrase catalytic core"/>
    <property type="match status" value="1"/>
</dbReference>
<evidence type="ECO:0000313" key="9">
    <source>
        <dbReference type="EMBL" id="SEE90874.1"/>
    </source>
</evidence>
<dbReference type="InterPro" id="IPR013762">
    <property type="entry name" value="Integrase-like_cat_sf"/>
</dbReference>
<dbReference type="InterPro" id="IPR010998">
    <property type="entry name" value="Integrase_recombinase_N"/>
</dbReference>
<dbReference type="InterPro" id="IPR011010">
    <property type="entry name" value="DNA_brk_join_enz"/>
</dbReference>
<dbReference type="InterPro" id="IPR004107">
    <property type="entry name" value="Integrase_SAM-like_N"/>
</dbReference>
<keyword evidence="2" id="KW-0229">DNA integration</keyword>
<feature type="domain" description="Tyr recombinase" evidence="7">
    <location>
        <begin position="182"/>
        <end position="385"/>
    </location>
</feature>
<evidence type="ECO:0000256" key="6">
    <source>
        <dbReference type="SAM" id="MobiDB-lite"/>
    </source>
</evidence>
<dbReference type="InterPro" id="IPR058717">
    <property type="entry name" value="Phage_L5_Integrase_N"/>
</dbReference>
<dbReference type="GO" id="GO:0015074">
    <property type="term" value="P:DNA integration"/>
    <property type="evidence" value="ECO:0007669"/>
    <property type="project" value="UniProtKB-KW"/>
</dbReference>
<dbReference type="Proteomes" id="UP000181980">
    <property type="component" value="Unassembled WGS sequence"/>
</dbReference>
<dbReference type="Pfam" id="PF26003">
    <property type="entry name" value="Integrase_N_phage"/>
    <property type="match status" value="1"/>
</dbReference>
<keyword evidence="10" id="KW-1185">Reference proteome</keyword>
<evidence type="ECO:0000256" key="2">
    <source>
        <dbReference type="ARBA" id="ARBA00022908"/>
    </source>
</evidence>
<reference evidence="10" key="1">
    <citation type="submission" date="2016-10" db="EMBL/GenBank/DDBJ databases">
        <authorList>
            <person name="Varghese N."/>
            <person name="Submissions S."/>
        </authorList>
    </citation>
    <scope>NUCLEOTIDE SEQUENCE [LARGE SCALE GENOMIC DNA]</scope>
    <source>
        <strain evidence="10">DSM 45237</strain>
    </source>
</reference>
<dbReference type="PANTHER" id="PTHR30629">
    <property type="entry name" value="PROPHAGE INTEGRASE"/>
    <property type="match status" value="1"/>
</dbReference>
<dbReference type="OrthoDB" id="1822491at2"/>
<dbReference type="AlphaFoldDB" id="A0A1H5MNI5"/>
<sequence>MATRRWGAVRKLGSGRYQASYPGPDGVRHTARTEDDRPLTFTSEKKANDWLTRTHVAIQEGRWVAPGAKARPMTLHEYAKTWLDERDLEVRSREHAEQLLRDHINPALGDKPLTGITPALVREWYAKVARATTGKYAKPDRPVARAHAYGTLRSIMQTAVHDELIPANPCHIRGAGRAKTKKKVRPATLPELGVIVAEMPERLRVMVQLAVWCSLRFGELAELRRGDVDLKNEKVWVRRGVVRTRSGRLVKTPKSEAGIDDVTIPPHIIEDLRNHLRDHVGNSPDALLFPASSHGEQLAPSTLYGRASITTKTGKVKPGRGFYGAREVAGRPDLRFHDLRHTGQTYAATTGANLRELMARARQSSPAAALRYIHEVDGRQQEIAQQMSDLAKSNVVPLHTRRAQP</sequence>
<keyword evidence="3 5" id="KW-0238">DNA-binding</keyword>
<dbReference type="Pfam" id="PF00589">
    <property type="entry name" value="Phage_integrase"/>
    <property type="match status" value="1"/>
</dbReference>
<evidence type="ECO:0000256" key="3">
    <source>
        <dbReference type="ARBA" id="ARBA00023125"/>
    </source>
</evidence>
<dbReference type="RefSeq" id="WP_069111651.1">
    <property type="nucleotide sequence ID" value="NZ_FNUC01000003.1"/>
</dbReference>